<protein>
    <submittedName>
        <fullName evidence="2">DUF1572 domain-containing protein</fullName>
    </submittedName>
</protein>
<dbReference type="SUPFAM" id="SSF109854">
    <property type="entry name" value="DinB/YfiT-like putative metalloenzymes"/>
    <property type="match status" value="1"/>
</dbReference>
<keyword evidence="3" id="KW-1185">Reference proteome</keyword>
<accession>A0A2W2BFS5</accession>
<reference evidence="2 3" key="1">
    <citation type="submission" date="2018-06" db="EMBL/GenBank/DDBJ databases">
        <title>Mucibacter soli gen. nov., sp. nov., a new member of the family Chitinophagaceae producing mucin.</title>
        <authorList>
            <person name="Kim M.-K."/>
            <person name="Park S."/>
            <person name="Kim T.-S."/>
            <person name="Joung Y."/>
            <person name="Han J.-H."/>
            <person name="Kim S.B."/>
        </authorList>
    </citation>
    <scope>NUCLEOTIDE SEQUENCE [LARGE SCALE GENOMIC DNA]</scope>
    <source>
        <strain evidence="2 3">R1-15</strain>
    </source>
</reference>
<dbReference type="OrthoDB" id="9814103at2"/>
<proteinExistence type="predicted"/>
<comment type="caution">
    <text evidence="2">The sequence shown here is derived from an EMBL/GenBank/DDBJ whole genome shotgun (WGS) entry which is preliminary data.</text>
</comment>
<gene>
    <name evidence="2" type="ORF">DN068_13240</name>
</gene>
<dbReference type="RefSeq" id="WP_110999411.1">
    <property type="nucleotide sequence ID" value="NZ_QKTW01000018.1"/>
</dbReference>
<sequence>MNITAQIAKHLREVYFGGNWTSVNLKDSLADVDWKQAITKVDSFNTIATLVFHINYYIAAVSKVLEGEALNAKDEYSFHHPKIESEEDWQQLLNKTWNDANHFAALIESLPDNQLNEDFTDPKYGNYYRNLQGIIEHTHYHLGQIVLLKKLIG</sequence>
<evidence type="ECO:0000313" key="3">
    <source>
        <dbReference type="Proteomes" id="UP000248745"/>
    </source>
</evidence>
<name>A0A2W2BFS5_9BACT</name>
<dbReference type="InterPro" id="IPR024775">
    <property type="entry name" value="DinB-like"/>
</dbReference>
<dbReference type="AlphaFoldDB" id="A0A2W2BFS5"/>
<feature type="domain" description="DinB-like" evidence="1">
    <location>
        <begin position="33"/>
        <end position="144"/>
    </location>
</feature>
<dbReference type="Gene3D" id="1.20.120.450">
    <property type="entry name" value="dinb family like domain"/>
    <property type="match status" value="1"/>
</dbReference>
<dbReference type="Pfam" id="PF12867">
    <property type="entry name" value="DinB_2"/>
    <property type="match status" value="1"/>
</dbReference>
<evidence type="ECO:0000313" key="2">
    <source>
        <dbReference type="EMBL" id="PZF72316.1"/>
    </source>
</evidence>
<evidence type="ECO:0000259" key="1">
    <source>
        <dbReference type="Pfam" id="PF12867"/>
    </source>
</evidence>
<dbReference type="Proteomes" id="UP000248745">
    <property type="component" value="Unassembled WGS sequence"/>
</dbReference>
<dbReference type="InterPro" id="IPR034660">
    <property type="entry name" value="DinB/YfiT-like"/>
</dbReference>
<organism evidence="2 3">
    <name type="scientific">Taibaiella soli</name>
    <dbReference type="NCBI Taxonomy" id="1649169"/>
    <lineage>
        <taxon>Bacteria</taxon>
        <taxon>Pseudomonadati</taxon>
        <taxon>Bacteroidota</taxon>
        <taxon>Chitinophagia</taxon>
        <taxon>Chitinophagales</taxon>
        <taxon>Chitinophagaceae</taxon>
        <taxon>Taibaiella</taxon>
    </lineage>
</organism>
<dbReference type="EMBL" id="QKTW01000018">
    <property type="protein sequence ID" value="PZF72316.1"/>
    <property type="molecule type" value="Genomic_DNA"/>
</dbReference>